<keyword evidence="2" id="KW-1185">Reference proteome</keyword>
<protein>
    <submittedName>
        <fullName evidence="1">Uncharacterized protein</fullName>
    </submittedName>
</protein>
<organism evidence="1 2">
    <name type="scientific">Croceicoccus naphthovorans</name>
    <dbReference type="NCBI Taxonomy" id="1348774"/>
    <lineage>
        <taxon>Bacteria</taxon>
        <taxon>Pseudomonadati</taxon>
        <taxon>Pseudomonadota</taxon>
        <taxon>Alphaproteobacteria</taxon>
        <taxon>Sphingomonadales</taxon>
        <taxon>Erythrobacteraceae</taxon>
        <taxon>Croceicoccus</taxon>
    </lineage>
</organism>
<name>A0A0G3XFG8_9SPHN</name>
<dbReference type="Proteomes" id="UP000035287">
    <property type="component" value="Chromosome"/>
</dbReference>
<accession>A0A0G3XFG8</accession>
<sequence>MVQGRSSILLIVVFIAGLGAGFVLRPVIAPPSTTAPASDSPSVMSGSNEARGVQYFVASPDKAYQVIENCRNGSVRGDECANAEEAIIKVEAAERRKRFLGN</sequence>
<dbReference type="PATRIC" id="fig|1348774.3.peg.532"/>
<dbReference type="KEGG" id="cna:AB433_02525"/>
<dbReference type="AlphaFoldDB" id="A0A0G3XFG8"/>
<dbReference type="STRING" id="1348774.AB433_02525"/>
<reference evidence="1 2" key="1">
    <citation type="submission" date="2015-06" db="EMBL/GenBank/DDBJ databases">
        <authorList>
            <person name="Zeng Y."/>
            <person name="Huang Y."/>
        </authorList>
    </citation>
    <scope>NUCLEOTIDE SEQUENCE [LARGE SCALE GENOMIC DNA]</scope>
    <source>
        <strain evidence="1 2">PQ-2</strain>
    </source>
</reference>
<dbReference type="EMBL" id="CP011770">
    <property type="protein sequence ID" value="AKM09093.1"/>
    <property type="molecule type" value="Genomic_DNA"/>
</dbReference>
<gene>
    <name evidence="1" type="ORF">AB433_02525</name>
</gene>
<proteinExistence type="predicted"/>
<evidence type="ECO:0000313" key="2">
    <source>
        <dbReference type="Proteomes" id="UP000035287"/>
    </source>
</evidence>
<dbReference type="OrthoDB" id="7472464at2"/>
<evidence type="ECO:0000313" key="1">
    <source>
        <dbReference type="EMBL" id="AKM09093.1"/>
    </source>
</evidence>